<dbReference type="RefSeq" id="WP_004517520.1">
    <property type="nucleotide sequence ID" value="NZ_FNOF01000016.1"/>
</dbReference>
<evidence type="ECO:0000259" key="2">
    <source>
        <dbReference type="Pfam" id="PF08241"/>
    </source>
</evidence>
<keyword evidence="3" id="KW-0489">Methyltransferase</keyword>
<dbReference type="PANTHER" id="PTHR43036:SF2">
    <property type="entry name" value="OS04G0481300 PROTEIN"/>
    <property type="match status" value="1"/>
</dbReference>
<name>A0A1H2ZFI2_HALVA</name>
<gene>
    <name evidence="3" type="ORF">SAMN05443574_11652</name>
</gene>
<dbReference type="SUPFAM" id="SSF53335">
    <property type="entry name" value="S-adenosyl-L-methionine-dependent methyltransferases"/>
    <property type="match status" value="1"/>
</dbReference>
<keyword evidence="3" id="KW-0808">Transferase</keyword>
<dbReference type="InterPro" id="IPR029063">
    <property type="entry name" value="SAM-dependent_MTases_sf"/>
</dbReference>
<dbReference type="GO" id="GO:0032259">
    <property type="term" value="P:methylation"/>
    <property type="evidence" value="ECO:0007669"/>
    <property type="project" value="UniProtKB-KW"/>
</dbReference>
<dbReference type="GO" id="GO:0008757">
    <property type="term" value="F:S-adenosylmethionine-dependent methyltransferase activity"/>
    <property type="evidence" value="ECO:0007669"/>
    <property type="project" value="InterPro"/>
</dbReference>
<dbReference type="AlphaFoldDB" id="A0A1H2ZFI2"/>
<dbReference type="Gene3D" id="3.40.50.150">
    <property type="entry name" value="Vaccinia Virus protein VP39"/>
    <property type="match status" value="1"/>
</dbReference>
<dbReference type="EMBL" id="FNOF01000016">
    <property type="protein sequence ID" value="SDX16141.1"/>
    <property type="molecule type" value="Genomic_DNA"/>
</dbReference>
<dbReference type="PANTHER" id="PTHR43036">
    <property type="entry name" value="OSJNBB0011N17.9 PROTEIN"/>
    <property type="match status" value="1"/>
</dbReference>
<dbReference type="Proteomes" id="UP000182573">
    <property type="component" value="Unassembled WGS sequence"/>
</dbReference>
<evidence type="ECO:0000313" key="4">
    <source>
        <dbReference type="Proteomes" id="UP000182573"/>
    </source>
</evidence>
<dbReference type="InterPro" id="IPR013216">
    <property type="entry name" value="Methyltransf_11"/>
</dbReference>
<dbReference type="STRING" id="28442.SAMN05443574_11652"/>
<reference evidence="3 4" key="1">
    <citation type="submission" date="2016-10" db="EMBL/GenBank/DDBJ databases">
        <authorList>
            <person name="de Groot N.N."/>
        </authorList>
    </citation>
    <scope>NUCLEOTIDE SEQUENCE [LARGE SCALE GENOMIC DNA]</scope>
    <source>
        <strain evidence="3 4">DSM 3756</strain>
    </source>
</reference>
<accession>A0A1H2ZFI2</accession>
<dbReference type="CDD" id="cd02440">
    <property type="entry name" value="AdoMet_MTases"/>
    <property type="match status" value="1"/>
</dbReference>
<evidence type="ECO:0000256" key="1">
    <source>
        <dbReference type="SAM" id="MobiDB-lite"/>
    </source>
</evidence>
<sequence>MEAVLTALGRSQRDDGDDGEFYGSPRFVRHADEGFHRRLTDVYDSVLSSGDRIFDAMSSWVSHLPDGDYGRTVGHGLNEAELTANDALDEWFVQNLNRDQSLPLDDNTFDAVLCALSVQYLQYPGAVFSEFSRVLAPGGCVVISFTNRMFPTKAVRAWRVADMTERTSLVEAYCRAGGLSVTEIVEAHPETDPLVAVIAQHE</sequence>
<feature type="domain" description="Methyltransferase type 11" evidence="2">
    <location>
        <begin position="100"/>
        <end position="143"/>
    </location>
</feature>
<feature type="region of interest" description="Disordered" evidence="1">
    <location>
        <begin position="1"/>
        <end position="21"/>
    </location>
</feature>
<evidence type="ECO:0000313" key="3">
    <source>
        <dbReference type="EMBL" id="SDX16141.1"/>
    </source>
</evidence>
<protein>
    <submittedName>
        <fullName evidence="3">Methyltransferase domain-containing protein</fullName>
    </submittedName>
</protein>
<dbReference type="Pfam" id="PF08241">
    <property type="entry name" value="Methyltransf_11"/>
    <property type="match status" value="1"/>
</dbReference>
<proteinExistence type="predicted"/>
<organism evidence="3 4">
    <name type="scientific">Haloarcula vallismortis</name>
    <name type="common">Halobacterium vallismortis</name>
    <dbReference type="NCBI Taxonomy" id="28442"/>
    <lineage>
        <taxon>Archaea</taxon>
        <taxon>Methanobacteriati</taxon>
        <taxon>Methanobacteriota</taxon>
        <taxon>Stenosarchaea group</taxon>
        <taxon>Halobacteria</taxon>
        <taxon>Halobacteriales</taxon>
        <taxon>Haloarculaceae</taxon>
        <taxon>Haloarcula</taxon>
    </lineage>
</organism>